<reference evidence="2" key="1">
    <citation type="submission" date="2019-10" db="EMBL/GenBank/DDBJ databases">
        <authorList>
            <consortium name="DOE Joint Genome Institute"/>
            <person name="Kuo A."/>
            <person name="Miyauchi S."/>
            <person name="Kiss E."/>
            <person name="Drula E."/>
            <person name="Kohler A."/>
            <person name="Sanchez-Garcia M."/>
            <person name="Andreopoulos B."/>
            <person name="Barry K.W."/>
            <person name="Bonito G."/>
            <person name="Buee M."/>
            <person name="Carver A."/>
            <person name="Chen C."/>
            <person name="Cichocki N."/>
            <person name="Clum A."/>
            <person name="Culley D."/>
            <person name="Crous P.W."/>
            <person name="Fauchery L."/>
            <person name="Girlanda M."/>
            <person name="Hayes R."/>
            <person name="Keri Z."/>
            <person name="LaButti K."/>
            <person name="Lipzen A."/>
            <person name="Lombard V."/>
            <person name="Magnuson J."/>
            <person name="Maillard F."/>
            <person name="Morin E."/>
            <person name="Murat C."/>
            <person name="Nolan M."/>
            <person name="Ohm R."/>
            <person name="Pangilinan J."/>
            <person name="Pereira M."/>
            <person name="Perotto S."/>
            <person name="Peter M."/>
            <person name="Riley R."/>
            <person name="Sitrit Y."/>
            <person name="Stielow B."/>
            <person name="Szollosi G."/>
            <person name="Zifcakova L."/>
            <person name="Stursova M."/>
            <person name="Spatafora J.W."/>
            <person name="Tedersoo L."/>
            <person name="Vaario L.-M."/>
            <person name="Yamada A."/>
            <person name="Yan M."/>
            <person name="Wang P."/>
            <person name="Xu J."/>
            <person name="Bruns T."/>
            <person name="Baldrian P."/>
            <person name="Vilgalys R."/>
            <person name="Henrissat B."/>
            <person name="Grigoriev I.V."/>
            <person name="Hibbett D."/>
            <person name="Nagy L.G."/>
            <person name="Martin F.M."/>
        </authorList>
    </citation>
    <scope>NUCLEOTIDE SEQUENCE</scope>
    <source>
        <strain evidence="2">BED1</strain>
    </source>
</reference>
<dbReference type="EMBL" id="WHUW01000001">
    <property type="protein sequence ID" value="KAF8452719.1"/>
    <property type="molecule type" value="Genomic_DNA"/>
</dbReference>
<accession>A0AAD4C9U5</accession>
<feature type="transmembrane region" description="Helical" evidence="1">
    <location>
        <begin position="62"/>
        <end position="87"/>
    </location>
</feature>
<organism evidence="2 3">
    <name type="scientific">Boletus edulis BED1</name>
    <dbReference type="NCBI Taxonomy" id="1328754"/>
    <lineage>
        <taxon>Eukaryota</taxon>
        <taxon>Fungi</taxon>
        <taxon>Dikarya</taxon>
        <taxon>Basidiomycota</taxon>
        <taxon>Agaricomycotina</taxon>
        <taxon>Agaricomycetes</taxon>
        <taxon>Agaricomycetidae</taxon>
        <taxon>Boletales</taxon>
        <taxon>Boletineae</taxon>
        <taxon>Boletaceae</taxon>
        <taxon>Boletoideae</taxon>
        <taxon>Boletus</taxon>
    </lineage>
</organism>
<gene>
    <name evidence="2" type="ORF">L210DRAFT_3519490</name>
</gene>
<feature type="transmembrane region" description="Helical" evidence="1">
    <location>
        <begin position="14"/>
        <end position="37"/>
    </location>
</feature>
<comment type="caution">
    <text evidence="2">The sequence shown here is derived from an EMBL/GenBank/DDBJ whole genome shotgun (WGS) entry which is preliminary data.</text>
</comment>
<keyword evidence="1" id="KW-0472">Membrane</keyword>
<feature type="transmembrane region" description="Helical" evidence="1">
    <location>
        <begin position="136"/>
        <end position="156"/>
    </location>
</feature>
<keyword evidence="1" id="KW-1133">Transmembrane helix</keyword>
<proteinExistence type="predicted"/>
<keyword evidence="1" id="KW-0812">Transmembrane</keyword>
<sequence length="249" mass="27429">MILRVYAMYNQSKIVLGVLLVMYVTQGVVLLVSAGIYTDSNFTTVVQLPDLMVCSILLSTQAWIIAVTIIQCIFGAVLCIFVVAKFVRDSLQIYRTSRKWQMNRYISLITRDGVFYFLVTLAVSLINVLFNFQSSITQGSGLLLSEIFVTVLLYTLTPRFVINVRELYVLDTQCHFGGDIDTGFGLTSRGRRGVGVSTTIGTMAFAEAGATGGLEDREEMAIVEGRAECSSWQAPQIGGSDVEEVPVCR</sequence>
<dbReference type="AlphaFoldDB" id="A0AAD4C9U5"/>
<keyword evidence="3" id="KW-1185">Reference proteome</keyword>
<feature type="transmembrane region" description="Helical" evidence="1">
    <location>
        <begin position="108"/>
        <end position="130"/>
    </location>
</feature>
<dbReference type="Proteomes" id="UP001194468">
    <property type="component" value="Unassembled WGS sequence"/>
</dbReference>
<evidence type="ECO:0000313" key="2">
    <source>
        <dbReference type="EMBL" id="KAF8452719.1"/>
    </source>
</evidence>
<reference evidence="2" key="2">
    <citation type="journal article" date="2020" name="Nat. Commun.">
        <title>Large-scale genome sequencing of mycorrhizal fungi provides insights into the early evolution of symbiotic traits.</title>
        <authorList>
            <person name="Miyauchi S."/>
            <person name="Kiss E."/>
            <person name="Kuo A."/>
            <person name="Drula E."/>
            <person name="Kohler A."/>
            <person name="Sanchez-Garcia M."/>
            <person name="Morin E."/>
            <person name="Andreopoulos B."/>
            <person name="Barry K.W."/>
            <person name="Bonito G."/>
            <person name="Buee M."/>
            <person name="Carver A."/>
            <person name="Chen C."/>
            <person name="Cichocki N."/>
            <person name="Clum A."/>
            <person name="Culley D."/>
            <person name="Crous P.W."/>
            <person name="Fauchery L."/>
            <person name="Girlanda M."/>
            <person name="Hayes R.D."/>
            <person name="Keri Z."/>
            <person name="LaButti K."/>
            <person name="Lipzen A."/>
            <person name="Lombard V."/>
            <person name="Magnuson J."/>
            <person name="Maillard F."/>
            <person name="Murat C."/>
            <person name="Nolan M."/>
            <person name="Ohm R.A."/>
            <person name="Pangilinan J."/>
            <person name="Pereira M.F."/>
            <person name="Perotto S."/>
            <person name="Peter M."/>
            <person name="Pfister S."/>
            <person name="Riley R."/>
            <person name="Sitrit Y."/>
            <person name="Stielow J.B."/>
            <person name="Szollosi G."/>
            <person name="Zifcakova L."/>
            <person name="Stursova M."/>
            <person name="Spatafora J.W."/>
            <person name="Tedersoo L."/>
            <person name="Vaario L.M."/>
            <person name="Yamada A."/>
            <person name="Yan M."/>
            <person name="Wang P."/>
            <person name="Xu J."/>
            <person name="Bruns T."/>
            <person name="Baldrian P."/>
            <person name="Vilgalys R."/>
            <person name="Dunand C."/>
            <person name="Henrissat B."/>
            <person name="Grigoriev I.V."/>
            <person name="Hibbett D."/>
            <person name="Nagy L.G."/>
            <person name="Martin F.M."/>
        </authorList>
    </citation>
    <scope>NUCLEOTIDE SEQUENCE</scope>
    <source>
        <strain evidence="2">BED1</strain>
    </source>
</reference>
<protein>
    <submittedName>
        <fullName evidence="2">Uncharacterized protein</fullName>
    </submittedName>
</protein>
<evidence type="ECO:0000313" key="3">
    <source>
        <dbReference type="Proteomes" id="UP001194468"/>
    </source>
</evidence>
<name>A0AAD4C9U5_BOLED</name>
<evidence type="ECO:0000256" key="1">
    <source>
        <dbReference type="SAM" id="Phobius"/>
    </source>
</evidence>